<keyword evidence="2" id="KW-0560">Oxidoreductase</keyword>
<organism evidence="2 3">
    <name type="scientific">Winogradskyella bathintestinalis</name>
    <dbReference type="NCBI Taxonomy" id="3035208"/>
    <lineage>
        <taxon>Bacteria</taxon>
        <taxon>Pseudomonadati</taxon>
        <taxon>Bacteroidota</taxon>
        <taxon>Flavobacteriia</taxon>
        <taxon>Flavobacteriales</taxon>
        <taxon>Flavobacteriaceae</taxon>
        <taxon>Winogradskyella</taxon>
    </lineage>
</organism>
<dbReference type="Pfam" id="PF03992">
    <property type="entry name" value="ABM"/>
    <property type="match status" value="1"/>
</dbReference>
<dbReference type="SUPFAM" id="SSF54909">
    <property type="entry name" value="Dimeric alpha+beta barrel"/>
    <property type="match status" value="1"/>
</dbReference>
<protein>
    <submittedName>
        <fullName evidence="2">Antibiotic biosynthesis monooxygenase</fullName>
    </submittedName>
</protein>
<keyword evidence="3" id="KW-1185">Reference proteome</keyword>
<accession>A0ABT7ZT03</accession>
<dbReference type="Gene3D" id="3.30.70.100">
    <property type="match status" value="1"/>
</dbReference>
<proteinExistence type="predicted"/>
<dbReference type="PROSITE" id="PS51725">
    <property type="entry name" value="ABM"/>
    <property type="match status" value="1"/>
</dbReference>
<dbReference type="Proteomes" id="UP001231197">
    <property type="component" value="Unassembled WGS sequence"/>
</dbReference>
<dbReference type="EMBL" id="JASDDK010000002">
    <property type="protein sequence ID" value="MDN3492141.1"/>
    <property type="molecule type" value="Genomic_DNA"/>
</dbReference>
<evidence type="ECO:0000313" key="3">
    <source>
        <dbReference type="Proteomes" id="UP001231197"/>
    </source>
</evidence>
<dbReference type="RefSeq" id="WP_290206626.1">
    <property type="nucleotide sequence ID" value="NZ_JASDDK010000002.1"/>
</dbReference>
<name>A0ABT7ZT03_9FLAO</name>
<gene>
    <name evidence="2" type="ORF">QMA06_05380</name>
</gene>
<comment type="caution">
    <text evidence="2">The sequence shown here is derived from an EMBL/GenBank/DDBJ whole genome shotgun (WGS) entry which is preliminary data.</text>
</comment>
<keyword evidence="2" id="KW-0503">Monooxygenase</keyword>
<dbReference type="GO" id="GO:0004497">
    <property type="term" value="F:monooxygenase activity"/>
    <property type="evidence" value="ECO:0007669"/>
    <property type="project" value="UniProtKB-KW"/>
</dbReference>
<evidence type="ECO:0000313" key="2">
    <source>
        <dbReference type="EMBL" id="MDN3492141.1"/>
    </source>
</evidence>
<dbReference type="InterPro" id="IPR011008">
    <property type="entry name" value="Dimeric_a/b-barrel"/>
</dbReference>
<sequence>MLVRIVKMSFEPSKIEEFLANFETVKQKIRDFEGCQFLELYRDHNNTNIFFTYSYWNSENDLNNYRHSELFKGVWAQTKVLFNAKPEAWSVNKIASLE</sequence>
<dbReference type="InterPro" id="IPR007138">
    <property type="entry name" value="ABM_dom"/>
</dbReference>
<reference evidence="2 3" key="1">
    <citation type="journal article" date="2023" name="Int. J. Syst. Evol. Microbiol.">
        <title>Winogradskyella bathintestinalis sp. nov., isolated from the intestine of the deep-sea loosejaw dragonfish, Malacosteus niger.</title>
        <authorList>
            <person name="Uniacke-Lowe S."/>
            <person name="Johnson C.N."/>
            <person name="Stanton C."/>
            <person name="Hill C."/>
            <person name="Ross P."/>
        </authorList>
    </citation>
    <scope>NUCLEOTIDE SEQUENCE [LARGE SCALE GENOMIC DNA]</scope>
    <source>
        <strain evidence="2 3">APC 3343</strain>
    </source>
</reference>
<evidence type="ECO:0000259" key="1">
    <source>
        <dbReference type="PROSITE" id="PS51725"/>
    </source>
</evidence>
<feature type="domain" description="ABM" evidence="1">
    <location>
        <begin position="2"/>
        <end position="92"/>
    </location>
</feature>